<evidence type="ECO:0000313" key="3">
    <source>
        <dbReference type="Proteomes" id="UP001596241"/>
    </source>
</evidence>
<protein>
    <submittedName>
        <fullName evidence="2">Uncharacterized protein</fullName>
    </submittedName>
</protein>
<keyword evidence="1" id="KW-0812">Transmembrane</keyword>
<gene>
    <name evidence="2" type="ORF">ACFP3M_21940</name>
</gene>
<proteinExistence type="predicted"/>
<dbReference type="EMBL" id="JBHSPW010000010">
    <property type="protein sequence ID" value="MFC5895461.1"/>
    <property type="molecule type" value="Genomic_DNA"/>
</dbReference>
<comment type="caution">
    <text evidence="2">The sequence shown here is derived from an EMBL/GenBank/DDBJ whole genome shotgun (WGS) entry which is preliminary data.</text>
</comment>
<feature type="transmembrane region" description="Helical" evidence="1">
    <location>
        <begin position="43"/>
        <end position="62"/>
    </location>
</feature>
<reference evidence="3" key="1">
    <citation type="journal article" date="2019" name="Int. J. Syst. Evol. Microbiol.">
        <title>The Global Catalogue of Microorganisms (GCM) 10K type strain sequencing project: providing services to taxonomists for standard genome sequencing and annotation.</title>
        <authorList>
            <consortium name="The Broad Institute Genomics Platform"/>
            <consortium name="The Broad Institute Genome Sequencing Center for Infectious Disease"/>
            <person name="Wu L."/>
            <person name="Ma J."/>
        </authorList>
    </citation>
    <scope>NUCLEOTIDE SEQUENCE [LARGE SCALE GENOMIC DNA]</scope>
    <source>
        <strain evidence="3">CGMCC 1.15809</strain>
    </source>
</reference>
<dbReference type="RefSeq" id="WP_345090215.1">
    <property type="nucleotide sequence ID" value="NZ_BAAAWG010000018.1"/>
</dbReference>
<organism evidence="2 3">
    <name type="scientific">Streptomyces ramulosus</name>
    <dbReference type="NCBI Taxonomy" id="47762"/>
    <lineage>
        <taxon>Bacteria</taxon>
        <taxon>Bacillati</taxon>
        <taxon>Actinomycetota</taxon>
        <taxon>Actinomycetes</taxon>
        <taxon>Kitasatosporales</taxon>
        <taxon>Streptomycetaceae</taxon>
        <taxon>Streptomyces</taxon>
    </lineage>
</organism>
<keyword evidence="3" id="KW-1185">Reference proteome</keyword>
<accession>A0ABW1FPY4</accession>
<dbReference type="Proteomes" id="UP001596241">
    <property type="component" value="Unassembled WGS sequence"/>
</dbReference>
<evidence type="ECO:0000256" key="1">
    <source>
        <dbReference type="SAM" id="Phobius"/>
    </source>
</evidence>
<sequence>MSGSKDEREWRALLERAVPELPAPGDRLGQVRWRIRRRRRRRAAACAGALAVACGATVASLVRPPVAPDPPAAPAPAASHGNRTASYPGLLGLAVRLAPGWTSWSVTDPATGEALGFAATRPRAGEPTCAEDRPKGVPCAPAVDLGRGDALIVFRTGNVPDATDSPRLRRSKALGGLCRAVGATQQWDAGRPLPPGDGRAPVPVRASVCLREAPDGVRAAAEDIVGSAHLGGSGTAGPDAGR</sequence>
<name>A0ABW1FPY4_9ACTN</name>
<keyword evidence="1" id="KW-0472">Membrane</keyword>
<evidence type="ECO:0000313" key="2">
    <source>
        <dbReference type="EMBL" id="MFC5895461.1"/>
    </source>
</evidence>
<keyword evidence="1" id="KW-1133">Transmembrane helix</keyword>